<reference evidence="2" key="1">
    <citation type="submission" date="2018-05" db="EMBL/GenBank/DDBJ databases">
        <authorList>
            <person name="Lanie J.A."/>
            <person name="Ng W.-L."/>
            <person name="Kazmierczak K.M."/>
            <person name="Andrzejewski T.M."/>
            <person name="Davidsen T.M."/>
            <person name="Wayne K.J."/>
            <person name="Tettelin H."/>
            <person name="Glass J.I."/>
            <person name="Rusch D."/>
            <person name="Podicherti R."/>
            <person name="Tsui H.-C.T."/>
            <person name="Winkler M.E."/>
        </authorList>
    </citation>
    <scope>NUCLEOTIDE SEQUENCE</scope>
</reference>
<feature type="region of interest" description="Disordered" evidence="1">
    <location>
        <begin position="1"/>
        <end position="26"/>
    </location>
</feature>
<evidence type="ECO:0000313" key="2">
    <source>
        <dbReference type="EMBL" id="SVE45181.1"/>
    </source>
</evidence>
<name>A0A383DL41_9ZZZZ</name>
<dbReference type="EMBL" id="UINC01218238">
    <property type="protein sequence ID" value="SVE45181.1"/>
    <property type="molecule type" value="Genomic_DNA"/>
</dbReference>
<feature type="non-terminal residue" evidence="2">
    <location>
        <position position="26"/>
    </location>
</feature>
<dbReference type="AlphaFoldDB" id="A0A383DL41"/>
<organism evidence="2">
    <name type="scientific">marine metagenome</name>
    <dbReference type="NCBI Taxonomy" id="408172"/>
    <lineage>
        <taxon>unclassified sequences</taxon>
        <taxon>metagenomes</taxon>
        <taxon>ecological metagenomes</taxon>
    </lineage>
</organism>
<sequence>MHDSLNNSIDNEPNNQLRFYITDTNE</sequence>
<protein>
    <submittedName>
        <fullName evidence="2">Uncharacterized protein</fullName>
    </submittedName>
</protein>
<gene>
    <name evidence="2" type="ORF">METZ01_LOCUS498035</name>
</gene>
<accession>A0A383DL41</accession>
<proteinExistence type="predicted"/>
<evidence type="ECO:0000256" key="1">
    <source>
        <dbReference type="SAM" id="MobiDB-lite"/>
    </source>
</evidence>